<dbReference type="AlphaFoldDB" id="A0A7X0HSL2"/>
<feature type="compositionally biased region" description="Polar residues" evidence="1">
    <location>
        <begin position="8"/>
        <end position="20"/>
    </location>
</feature>
<keyword evidence="3" id="KW-1185">Reference proteome</keyword>
<name>A0A7X0HSL2_9BACI</name>
<feature type="region of interest" description="Disordered" evidence="1">
    <location>
        <begin position="1"/>
        <end position="20"/>
    </location>
</feature>
<accession>A0A7X0HSL2</accession>
<comment type="caution">
    <text evidence="2">The sequence shown here is derived from an EMBL/GenBank/DDBJ whole genome shotgun (WGS) entry which is preliminary data.</text>
</comment>
<dbReference type="EMBL" id="JACHGK010000004">
    <property type="protein sequence ID" value="MBB6445142.1"/>
    <property type="molecule type" value="Genomic_DNA"/>
</dbReference>
<evidence type="ECO:0000256" key="1">
    <source>
        <dbReference type="SAM" id="MobiDB-lite"/>
    </source>
</evidence>
<protein>
    <recommendedName>
        <fullName evidence="4">Hook-length control protein FliK</fullName>
    </recommendedName>
</protein>
<sequence length="668" mass="73533">MQIMKGINANSLPQREQSASPLKQGEVCSLLIKTRIGNEEAVAVIKGQEVQVQFEGKMPSGDRLTAVIGAVNEKGLLVVRPTASQPAGITNITDSLKTMMANAGFPFETNRDLLAAAKRAAASGGTVNEEILTNLQYFLAEEPGTISEKLKTIATMLEKKLELSVSQLHAVHQTLHGKNTAETLAQLAQSLGIPIGLETQTALPEKEFQVINQALEGKGDLYSAVEKWFMEFMAEKNDGTPETQIDQTLAAEVVHTQQAVPAKKIIVTEITKRLAGLAADFKKEQRSISLNLEQLAKSTNSKQNRATAKQTLENTIHKLNQVILKSDMMLYADMETEKHLLTASSRLAEAGGLIEKGNLAETKAIVQEIKGLIDKIQFKPANVKIMHFTEDLLKQSLPRQNTLKQTIKTQIEQAVKPPAIKQPSARQIFENIKALGLTHELDAAANLLQPKQEQLSRLNASLKQDPERTVLPLDPQTKHNAMQQSEQELNLKAALIKFLQSESSYTSSGHDAEQTIAHLTGQQLLNKSEATGMQQLYLQLPLLLNNKMENIKVYVSSEKQGETLDWENCSLYFVLETKKMGEIGIMVHVQNRQLSLTFKNDQELFQAKMEPLTGAALERLQEIGYHTGAIQYGAFTNSTMPTGEQPTSAASETRKAPAAVKKGFDFSI</sequence>
<evidence type="ECO:0000313" key="2">
    <source>
        <dbReference type="EMBL" id="MBB6445142.1"/>
    </source>
</evidence>
<reference evidence="2 3" key="1">
    <citation type="submission" date="2020-08" db="EMBL/GenBank/DDBJ databases">
        <title>Genomic Encyclopedia of Type Strains, Phase IV (KMG-IV): sequencing the most valuable type-strain genomes for metagenomic binning, comparative biology and taxonomic classification.</title>
        <authorList>
            <person name="Goeker M."/>
        </authorList>
    </citation>
    <scope>NUCLEOTIDE SEQUENCE [LARGE SCALE GENOMIC DNA]</scope>
    <source>
        <strain evidence="2 3">DSM 5391</strain>
    </source>
</reference>
<proteinExistence type="predicted"/>
<organism evidence="2 3">
    <name type="scientific">Bacillus benzoevorans</name>
    <dbReference type="NCBI Taxonomy" id="1456"/>
    <lineage>
        <taxon>Bacteria</taxon>
        <taxon>Bacillati</taxon>
        <taxon>Bacillota</taxon>
        <taxon>Bacilli</taxon>
        <taxon>Bacillales</taxon>
        <taxon>Bacillaceae</taxon>
        <taxon>Bacillus</taxon>
    </lineage>
</organism>
<gene>
    <name evidence="2" type="ORF">HNR53_001752</name>
</gene>
<evidence type="ECO:0000313" key="3">
    <source>
        <dbReference type="Proteomes" id="UP000531594"/>
    </source>
</evidence>
<dbReference type="Proteomes" id="UP000531594">
    <property type="component" value="Unassembled WGS sequence"/>
</dbReference>
<evidence type="ECO:0008006" key="4">
    <source>
        <dbReference type="Google" id="ProtNLM"/>
    </source>
</evidence>
<dbReference type="RefSeq" id="WP_184524886.1">
    <property type="nucleotide sequence ID" value="NZ_JACHGK010000004.1"/>
</dbReference>